<protein>
    <submittedName>
        <fullName evidence="1">Uncharacterized protein</fullName>
    </submittedName>
</protein>
<proteinExistence type="predicted"/>
<dbReference type="Proteomes" id="UP000233769">
    <property type="component" value="Chromosome tk0001"/>
</dbReference>
<organism evidence="1 2">
    <name type="scientific">Methylorubrum extorquens</name>
    <name type="common">Methylobacterium dichloromethanicum</name>
    <name type="synonym">Methylobacterium extorquens</name>
    <dbReference type="NCBI Taxonomy" id="408"/>
    <lineage>
        <taxon>Bacteria</taxon>
        <taxon>Pseudomonadati</taxon>
        <taxon>Pseudomonadota</taxon>
        <taxon>Alphaproteobacteria</taxon>
        <taxon>Hyphomicrobiales</taxon>
        <taxon>Methylobacteriaceae</taxon>
        <taxon>Methylorubrum</taxon>
    </lineage>
</organism>
<reference evidence="2" key="1">
    <citation type="submission" date="2017-10" db="EMBL/GenBank/DDBJ databases">
        <authorList>
            <person name="Regsiter A."/>
            <person name="William W."/>
        </authorList>
    </citation>
    <scope>NUCLEOTIDE SEQUENCE [LARGE SCALE GENOMIC DNA]</scope>
</reference>
<gene>
    <name evidence="1" type="ORF">TK0001_2054</name>
</gene>
<evidence type="ECO:0000313" key="1">
    <source>
        <dbReference type="EMBL" id="SOR28656.1"/>
    </source>
</evidence>
<accession>A0A2N9AMR3</accession>
<sequence>MNKNSDSEKGQVMTLLSALYEDMLQNPCPSCKTVHMQKGRWFATVTKYQCLHCDLTVLLTYQRKVEIFTLHQARKDKIGT</sequence>
<dbReference type="AlphaFoldDB" id="A0A2N9AMR3"/>
<dbReference type="EMBL" id="LT962688">
    <property type="protein sequence ID" value="SOR28656.1"/>
    <property type="molecule type" value="Genomic_DNA"/>
</dbReference>
<name>A0A2N9AMR3_METEX</name>
<evidence type="ECO:0000313" key="2">
    <source>
        <dbReference type="Proteomes" id="UP000233769"/>
    </source>
</evidence>